<proteinExistence type="predicted"/>
<dbReference type="Proteomes" id="UP001196509">
    <property type="component" value="Unassembled WGS sequence"/>
</dbReference>
<evidence type="ECO:0000313" key="2">
    <source>
        <dbReference type="EMBL" id="MBW8638747.1"/>
    </source>
</evidence>
<dbReference type="RefSeq" id="WP_220229481.1">
    <property type="nucleotide sequence ID" value="NZ_JAICBX010000003.1"/>
</dbReference>
<evidence type="ECO:0000313" key="3">
    <source>
        <dbReference type="Proteomes" id="UP001196509"/>
    </source>
</evidence>
<evidence type="ECO:0000256" key="1">
    <source>
        <dbReference type="SAM" id="SignalP"/>
    </source>
</evidence>
<reference evidence="2" key="1">
    <citation type="submission" date="2021-08" db="EMBL/GenBank/DDBJ databases">
        <title>Hoeflea bacterium WL0058 sp. nov., isolated from the sediment.</title>
        <authorList>
            <person name="Wang L."/>
            <person name="Zhang D."/>
        </authorList>
    </citation>
    <scope>NUCLEOTIDE SEQUENCE</scope>
    <source>
        <strain evidence="2">WL0058</strain>
    </source>
</reference>
<comment type="caution">
    <text evidence="2">The sequence shown here is derived from an EMBL/GenBank/DDBJ whole genome shotgun (WGS) entry which is preliminary data.</text>
</comment>
<dbReference type="EMBL" id="JAICBX010000003">
    <property type="protein sequence ID" value="MBW8638747.1"/>
    <property type="molecule type" value="Genomic_DNA"/>
</dbReference>
<evidence type="ECO:0008006" key="4">
    <source>
        <dbReference type="Google" id="ProtNLM"/>
    </source>
</evidence>
<keyword evidence="1" id="KW-0732">Signal</keyword>
<name>A0AAE2ZSK6_9HYPH</name>
<organism evidence="2 3">
    <name type="scientific">Flavimaribacter sediminis</name>
    <dbReference type="NCBI Taxonomy" id="2865987"/>
    <lineage>
        <taxon>Bacteria</taxon>
        <taxon>Pseudomonadati</taxon>
        <taxon>Pseudomonadota</taxon>
        <taxon>Alphaproteobacteria</taxon>
        <taxon>Hyphomicrobiales</taxon>
        <taxon>Rhizobiaceae</taxon>
        <taxon>Flavimaribacter</taxon>
    </lineage>
</organism>
<feature type="signal peptide" evidence="1">
    <location>
        <begin position="1"/>
        <end position="22"/>
    </location>
</feature>
<feature type="chain" id="PRO_5042280768" description="LTXXQ motif family protein" evidence="1">
    <location>
        <begin position="23"/>
        <end position="162"/>
    </location>
</feature>
<accession>A0AAE2ZSK6</accession>
<sequence>MLKKNLIALSVFTIVVAGVAHATNERNHLDKAGAASFWSPGHDRSQHSSRDFCQNLSGFRLDFAEKFAIVDLDLNRQQIDLLGDVKQQIRRIAERPDGVCSTPIEAGHLMQDMASAKIWLVSAQQALDDLEPPLQSFYASLDKVQQDRLSQWMSGGHHGRSR</sequence>
<dbReference type="AlphaFoldDB" id="A0AAE2ZSK6"/>
<protein>
    <recommendedName>
        <fullName evidence="4">LTXXQ motif family protein</fullName>
    </recommendedName>
</protein>
<keyword evidence="3" id="KW-1185">Reference proteome</keyword>
<gene>
    <name evidence="2" type="ORF">K1W69_16240</name>
</gene>